<sequence length="767" mass="83252">MAGTYFAAVPVSFALFAGLFLASFHFSYAGSVADDASFGRNDTFPVAVLLQHFNLGYSVALLRLSAIPLSGRSADSNNVWVQMLALGPCALDAARRRVSKVLHDHDFFGPRPALQAEGAELEGTLVHVADAADLSVEEAQQVVANVEMLLGVGKGPTTRATRFRSAFIGVLEQLVLDHGLAPYLRGVAWLRLVMVWAVLRCDDRSWLPPQRLAFEGGGLTGILGRAKISRAGRKMPEMLLAVVASVGGRLREASSREKLQQQFAEVLRSGKSCVVLDESAAIPDLARWLAPGATFVVQEAASVAAKTNAALEACGGGVATAPQRDEGEPTGAATLEKKLSLESKGAEGDGSYLIVRARKRMMARIHAVGGPGWASTRSPLNSTYFDDVLGPKEYDHRTVRQCERDGCCARVLTGRRPRRLRSREAPDCRDIRFRYMSKMVECDMEKWRILRVLAWLRHAERGHLGAARGAAHPGRPAGRSTAADATGQRRQKVGLAWSDGADLWLQSDYLRRRAAGGWGALAASPPRTFWSRVARVNRRGLQLLERGQGDAAFRTAGAAAGPPQLCGPPPIESSPLREGGIHVGRGNGKCPASEWCSAFPVRRHGAKAAISLFAGWLATEPDLLDGGIYGGRVNGERPAGEWGNAFPVRRRGAKAATSLFAGCFSMRAIQQGIRQRPSAYRLLHSAVTDFFYDSIHVAVWDQKFMLHHLIAIAGYSTSEISNVFALANAVNTWVTELALLAVNVVFLLTHWRRVMKKLCSKDKDKQQ</sequence>
<dbReference type="EMBL" id="CAUYUJ010015369">
    <property type="protein sequence ID" value="CAK0853048.1"/>
    <property type="molecule type" value="Genomic_DNA"/>
</dbReference>
<feature type="signal peptide" evidence="3">
    <location>
        <begin position="1"/>
        <end position="29"/>
    </location>
</feature>
<organism evidence="4 5">
    <name type="scientific">Prorocentrum cordatum</name>
    <dbReference type="NCBI Taxonomy" id="2364126"/>
    <lineage>
        <taxon>Eukaryota</taxon>
        <taxon>Sar</taxon>
        <taxon>Alveolata</taxon>
        <taxon>Dinophyceae</taxon>
        <taxon>Prorocentrales</taxon>
        <taxon>Prorocentraceae</taxon>
        <taxon>Prorocentrum</taxon>
    </lineage>
</organism>
<evidence type="ECO:0000313" key="4">
    <source>
        <dbReference type="EMBL" id="CAK0853048.1"/>
    </source>
</evidence>
<keyword evidence="5" id="KW-1185">Reference proteome</keyword>
<evidence type="ECO:0000256" key="2">
    <source>
        <dbReference type="SAM" id="Phobius"/>
    </source>
</evidence>
<evidence type="ECO:0000256" key="1">
    <source>
        <dbReference type="SAM" id="MobiDB-lite"/>
    </source>
</evidence>
<feature type="transmembrane region" description="Helical" evidence="2">
    <location>
        <begin position="733"/>
        <end position="751"/>
    </location>
</feature>
<feature type="region of interest" description="Disordered" evidence="1">
    <location>
        <begin position="466"/>
        <end position="491"/>
    </location>
</feature>
<name>A0ABN9U2L1_9DINO</name>
<protein>
    <submittedName>
        <fullName evidence="4">Uncharacterized protein</fullName>
    </submittedName>
</protein>
<keyword evidence="3" id="KW-0732">Signal</keyword>
<gene>
    <name evidence="4" type="ORF">PCOR1329_LOCUS44655</name>
</gene>
<keyword evidence="2" id="KW-0812">Transmembrane</keyword>
<keyword evidence="2" id="KW-1133">Transmembrane helix</keyword>
<feature type="non-terminal residue" evidence="4">
    <location>
        <position position="767"/>
    </location>
</feature>
<feature type="compositionally biased region" description="Low complexity" evidence="1">
    <location>
        <begin position="466"/>
        <end position="479"/>
    </location>
</feature>
<comment type="caution">
    <text evidence="4">The sequence shown here is derived from an EMBL/GenBank/DDBJ whole genome shotgun (WGS) entry which is preliminary data.</text>
</comment>
<reference evidence="4" key="1">
    <citation type="submission" date="2023-10" db="EMBL/GenBank/DDBJ databases">
        <authorList>
            <person name="Chen Y."/>
            <person name="Shah S."/>
            <person name="Dougan E. K."/>
            <person name="Thang M."/>
            <person name="Chan C."/>
        </authorList>
    </citation>
    <scope>NUCLEOTIDE SEQUENCE [LARGE SCALE GENOMIC DNA]</scope>
</reference>
<proteinExistence type="predicted"/>
<accession>A0ABN9U2L1</accession>
<evidence type="ECO:0000256" key="3">
    <source>
        <dbReference type="SAM" id="SignalP"/>
    </source>
</evidence>
<evidence type="ECO:0000313" key="5">
    <source>
        <dbReference type="Proteomes" id="UP001189429"/>
    </source>
</evidence>
<dbReference type="Proteomes" id="UP001189429">
    <property type="component" value="Unassembled WGS sequence"/>
</dbReference>
<feature type="chain" id="PRO_5045076293" evidence="3">
    <location>
        <begin position="30"/>
        <end position="767"/>
    </location>
</feature>
<keyword evidence="2" id="KW-0472">Membrane</keyword>